<accession>A0A0C1M7K4</accession>
<evidence type="ECO:0000256" key="2">
    <source>
        <dbReference type="ARBA" id="ARBA00022475"/>
    </source>
</evidence>
<dbReference type="Proteomes" id="UP000031397">
    <property type="component" value="Unassembled WGS sequence"/>
</dbReference>
<feature type="binding site" evidence="7">
    <location>
        <position position="517"/>
    </location>
    <ligand>
        <name>Mn(2+)</name>
        <dbReference type="ChEBI" id="CHEBI:29035"/>
        <label>2</label>
    </ligand>
</feature>
<dbReference type="PANTHER" id="PTHR47618:SF2">
    <property type="entry name" value="CYCLIC-DI-AMP PHOSPHODIESTERASE GDPP"/>
    <property type="match status" value="1"/>
</dbReference>
<dbReference type="EC" id="3.1.4.-" evidence="6"/>
<dbReference type="SUPFAM" id="SSF55073">
    <property type="entry name" value="Nucleotide cyclase"/>
    <property type="match status" value="1"/>
</dbReference>
<keyword evidence="7" id="KW-0464">Manganese</keyword>
<dbReference type="InterPro" id="IPR029787">
    <property type="entry name" value="Nucleotide_cyclase"/>
</dbReference>
<proteinExistence type="inferred from homology"/>
<evidence type="ECO:0000256" key="4">
    <source>
        <dbReference type="ARBA" id="ARBA00022989"/>
    </source>
</evidence>
<dbReference type="InterPro" id="IPR014528">
    <property type="entry name" value="GdpP/PdeA"/>
</dbReference>
<dbReference type="Gene3D" id="3.30.450.20">
    <property type="entry name" value="PAS domain"/>
    <property type="match status" value="1"/>
</dbReference>
<dbReference type="InterPro" id="IPR051319">
    <property type="entry name" value="Oligoribo/pAp-PDE_c-di-AMP_PDE"/>
</dbReference>
<dbReference type="Pfam" id="PF02272">
    <property type="entry name" value="DHHA1"/>
    <property type="match status" value="1"/>
</dbReference>
<dbReference type="Gene3D" id="3.90.1640.10">
    <property type="entry name" value="inorganic pyrophosphatase (n-terminal core)"/>
    <property type="match status" value="1"/>
</dbReference>
<evidence type="ECO:0000313" key="10">
    <source>
        <dbReference type="EMBL" id="KID42439.1"/>
    </source>
</evidence>
<feature type="binding site" evidence="7">
    <location>
        <position position="365"/>
    </location>
    <ligand>
        <name>Mn(2+)</name>
        <dbReference type="ChEBI" id="CHEBI:29035"/>
        <label>1</label>
    </ligand>
</feature>
<evidence type="ECO:0000256" key="5">
    <source>
        <dbReference type="ARBA" id="ARBA00023136"/>
    </source>
</evidence>
<dbReference type="InterPro" id="IPR038763">
    <property type="entry name" value="DHH_sf"/>
</dbReference>
<keyword evidence="3 8" id="KW-0812">Transmembrane</keyword>
<dbReference type="GO" id="GO:0016787">
    <property type="term" value="F:hydrolase activity"/>
    <property type="evidence" value="ECO:0007669"/>
    <property type="project" value="UniProtKB-UniRule"/>
</dbReference>
<feature type="domain" description="GGDEF" evidence="9">
    <location>
        <begin position="189"/>
        <end position="317"/>
    </location>
</feature>
<feature type="transmembrane region" description="Helical" evidence="8">
    <location>
        <begin position="28"/>
        <end position="61"/>
    </location>
</feature>
<comment type="cofactor">
    <cofactor evidence="7">
        <name>Mn(2+)</name>
        <dbReference type="ChEBI" id="CHEBI:29035"/>
    </cofactor>
    <text evidence="7">For phosphodiesterase activity, probably binds 2 Mn(2+) per subunit.</text>
</comment>
<dbReference type="SUPFAM" id="SSF64182">
    <property type="entry name" value="DHH phosphoesterases"/>
    <property type="match status" value="1"/>
</dbReference>
<dbReference type="EMBL" id="JOJZ01000009">
    <property type="protein sequence ID" value="KID42439.1"/>
    <property type="molecule type" value="Genomic_DNA"/>
</dbReference>
<evidence type="ECO:0000256" key="1">
    <source>
        <dbReference type="ARBA" id="ARBA00004651"/>
    </source>
</evidence>
<keyword evidence="11" id="KW-1185">Reference proteome</keyword>
<dbReference type="PIRSF" id="PIRSF026583">
    <property type="entry name" value="YybT"/>
    <property type="match status" value="1"/>
</dbReference>
<evidence type="ECO:0000256" key="7">
    <source>
        <dbReference type="PIRSR" id="PIRSR026583-50"/>
    </source>
</evidence>
<comment type="function">
    <text evidence="6">Has phosphodiesterase (PDE) activity against cyclic-di-AMP (c-di-AMP).</text>
</comment>
<dbReference type="GO" id="GO:0003676">
    <property type="term" value="F:nucleic acid binding"/>
    <property type="evidence" value="ECO:0007669"/>
    <property type="project" value="UniProtKB-UniRule"/>
</dbReference>
<feature type="binding site" evidence="7">
    <location>
        <position position="436"/>
    </location>
    <ligand>
        <name>Mn(2+)</name>
        <dbReference type="ChEBI" id="CHEBI:29035"/>
        <label>2</label>
    </ligand>
</feature>
<evidence type="ECO:0000256" key="6">
    <source>
        <dbReference type="PIRNR" id="PIRNR026583"/>
    </source>
</evidence>
<dbReference type="InterPro" id="IPR049553">
    <property type="entry name" value="GdpP-like_PAS"/>
</dbReference>
<dbReference type="Gene3D" id="3.10.310.30">
    <property type="match status" value="1"/>
</dbReference>
<dbReference type="SMART" id="SM00267">
    <property type="entry name" value="GGDEF"/>
    <property type="match status" value="1"/>
</dbReference>
<reference evidence="10 11" key="1">
    <citation type="submission" date="2014-06" db="EMBL/GenBank/DDBJ databases">
        <title>Functional and comparative genomic analyses of the Drosophila gut microbiota identify candidate symbiosis factors.</title>
        <authorList>
            <person name="Newell P.D."/>
            <person name="Chaston J.M."/>
            <person name="Douglas A.E."/>
        </authorList>
    </citation>
    <scope>NUCLEOTIDE SEQUENCE [LARGE SCALE GENOMIC DNA]</scope>
    <source>
        <strain evidence="10 11">DmCS_002</strain>
    </source>
</reference>
<dbReference type="InterPro" id="IPR001667">
    <property type="entry name" value="DDH_dom"/>
</dbReference>
<keyword evidence="5 6" id="KW-0472">Membrane</keyword>
<feature type="binding site" evidence="7">
    <location>
        <position position="361"/>
    </location>
    <ligand>
        <name>Mn(2+)</name>
        <dbReference type="ChEBI" id="CHEBI:29035"/>
        <label>1</label>
    </ligand>
</feature>
<keyword evidence="4 8" id="KW-1133">Transmembrane helix</keyword>
<organism evidence="10 11">
    <name type="scientific">Fructilactobacillus fructivorans</name>
    <dbReference type="NCBI Taxonomy" id="1614"/>
    <lineage>
        <taxon>Bacteria</taxon>
        <taxon>Bacillati</taxon>
        <taxon>Bacillota</taxon>
        <taxon>Bacilli</taxon>
        <taxon>Lactobacillales</taxon>
        <taxon>Lactobacillaceae</taxon>
        <taxon>Fructilactobacillus</taxon>
    </lineage>
</organism>
<feature type="binding site" evidence="7">
    <location>
        <position position="461"/>
    </location>
    <ligand>
        <name>Mn(2+)</name>
        <dbReference type="ChEBI" id="CHEBI:29035"/>
        <label>2</label>
    </ligand>
</feature>
<dbReference type="Pfam" id="PF01368">
    <property type="entry name" value="DHH"/>
    <property type="match status" value="1"/>
</dbReference>
<dbReference type="GO" id="GO:0106409">
    <property type="term" value="F:cyclic-di-AMP phosphodiesterase activity"/>
    <property type="evidence" value="ECO:0007669"/>
    <property type="project" value="RHEA"/>
</dbReference>
<comment type="similarity">
    <text evidence="6">Belongs to the GdpP/PdeA phosphodiesterase family.</text>
</comment>
<dbReference type="PATRIC" id="fig|1614.7.peg.358"/>
<comment type="subcellular location">
    <subcellularLocation>
        <location evidence="1">Cell membrane</location>
        <topology evidence="1">Multi-pass membrane protein</topology>
    </subcellularLocation>
</comment>
<feature type="binding site" evidence="7">
    <location>
        <position position="367"/>
    </location>
    <ligand>
        <name>Mn(2+)</name>
        <dbReference type="ChEBI" id="CHEBI:29035"/>
        <label>2</label>
    </ligand>
</feature>
<dbReference type="InterPro" id="IPR003156">
    <property type="entry name" value="DHHA1_dom"/>
</dbReference>
<dbReference type="Pfam" id="PF24898">
    <property type="entry name" value="GGDEF_GdpP"/>
    <property type="match status" value="1"/>
</dbReference>
<sequence>MGVTMKKFFSQMTLPPFLKNTRLRKITIFIAISLILGLVIAFLYNFFIGIVLLLVACLGLVYTINTMNRVGEESDKYINDLSYQIMRGQQESLLEMPIGILIFNDEHVVEWINPYLQPYFDSSEVVGYPLDHSAPDLFDIIQANLDQTKPFEMTWRGHKFDMLVQKEYNTVYMMDITHYAEIESKYENGKIAVGQIFLDNFDEITQSMSDQDVSNLRNYITNELSSWAQEYGIFLKRIDADHYFILLYVSTLNQIESDKFKILDVIRENTSKQNLPLTLSMGISYDDNNLNNLADQAQSNLDLALGRGGDQVVVKAKDKEARYYGGKTNPMEKRTRVRARMISHALQELMKESDQIFVQGHAQPDMDAMGAAMGIRRIAQMNGKQCWIVMDEEEPHSDIKRLLNAIDDYPDIKESIITPDKALKKATDSSLLIMVDHSKPDMGVSGDLYKRLKNRVVIIDHHRRGEDFPENPILVYIEPYASSACELITEMFEYQSQDADPINQLEATAMLSGIVVDTQSFTIRTGTRTFDAASYLRSAGANADEMSDFMKESVTNYMDRNHLISMMEQIDENMALITAENDKEYDSVIAAQAVDSLLTIDGVEASFIVFKRTNGNIGISARSNGNINVQLIMEALGGGGHLSAGATQIPDESVSEVKKTLLGAINKIVNSDDEKADK</sequence>
<feature type="binding site" evidence="7">
    <location>
        <position position="436"/>
    </location>
    <ligand>
        <name>Mn(2+)</name>
        <dbReference type="ChEBI" id="CHEBI:29035"/>
        <label>1</label>
    </ligand>
</feature>
<keyword evidence="7" id="KW-0479">Metal-binding</keyword>
<comment type="catalytic activity">
    <reaction evidence="6">
        <text>3',3'-c-di-AMP + H2O = 5'-O-phosphonoadenylyl-(3'-&gt;5')-adenosine + H(+)</text>
        <dbReference type="Rhea" id="RHEA:54420"/>
        <dbReference type="ChEBI" id="CHEBI:15377"/>
        <dbReference type="ChEBI" id="CHEBI:15378"/>
        <dbReference type="ChEBI" id="CHEBI:71500"/>
        <dbReference type="ChEBI" id="CHEBI:138171"/>
    </reaction>
</comment>
<evidence type="ECO:0000256" key="3">
    <source>
        <dbReference type="ARBA" id="ARBA00022692"/>
    </source>
</evidence>
<evidence type="ECO:0000256" key="8">
    <source>
        <dbReference type="SAM" id="Phobius"/>
    </source>
</evidence>
<dbReference type="GO" id="GO:0005886">
    <property type="term" value="C:plasma membrane"/>
    <property type="evidence" value="ECO:0007669"/>
    <property type="project" value="UniProtKB-SubCell"/>
</dbReference>
<dbReference type="GO" id="GO:0046872">
    <property type="term" value="F:metal ion binding"/>
    <property type="evidence" value="ECO:0007669"/>
    <property type="project" value="UniProtKB-KW"/>
</dbReference>
<dbReference type="PROSITE" id="PS50887">
    <property type="entry name" value="GGDEF"/>
    <property type="match status" value="1"/>
</dbReference>
<keyword evidence="2 6" id="KW-1003">Cell membrane</keyword>
<comment type="caution">
    <text evidence="10">The sequence shown here is derived from an EMBL/GenBank/DDBJ whole genome shotgun (WGS) entry which is preliminary data.</text>
</comment>
<keyword evidence="6" id="KW-0378">Hydrolase</keyword>
<name>A0A0C1M7K4_9LACO</name>
<evidence type="ECO:0000313" key="11">
    <source>
        <dbReference type="Proteomes" id="UP000031397"/>
    </source>
</evidence>
<evidence type="ECO:0000259" key="9">
    <source>
        <dbReference type="PROSITE" id="PS50887"/>
    </source>
</evidence>
<dbReference type="FunFam" id="3.90.1640.10:FF:000002">
    <property type="entry name" value="Cyclic-di-AMP phosphodiesterase"/>
    <property type="match status" value="1"/>
</dbReference>
<dbReference type="AlphaFoldDB" id="A0A0C1M7K4"/>
<dbReference type="InterPro" id="IPR000160">
    <property type="entry name" value="GGDEF_dom"/>
</dbReference>
<protein>
    <recommendedName>
        <fullName evidence="6">Cyclic-di-AMP phosphodiesterase</fullName>
        <ecNumber evidence="6">3.1.4.-</ecNumber>
    </recommendedName>
</protein>
<dbReference type="PANTHER" id="PTHR47618">
    <property type="entry name" value="BIFUNCTIONAL OLIGORIBONUCLEASE AND PAP PHOSPHATASE NRNA"/>
    <property type="match status" value="1"/>
</dbReference>
<gene>
    <name evidence="10" type="ORF">LfDm3_0368</name>
</gene>
<dbReference type="Pfam" id="PF21370">
    <property type="entry name" value="PAS_GdpP"/>
    <property type="match status" value="1"/>
</dbReference>